<dbReference type="InterPro" id="IPR037473">
    <property type="entry name" value="Lcp-like"/>
</dbReference>
<protein>
    <recommendedName>
        <fullName evidence="1">ER-bound oxygenase mpaB/mpaB'/Rubber oxygenase catalytic domain-containing protein</fullName>
    </recommendedName>
</protein>
<sequence length="421" mass="47510">MTYQAGPMSFERLTTGRHVRNVAATRAKYGDAPVDKFLTDLTRGDDVAQAVIGDIAKLKGQGWAMVDEALEKGIDQVPDAPPSMVAMFREAEHVPDWVDYDQLRRGSIAYWRAGPILSFVLLVSALGSSLTYRSTRPLVFTGRLEEKTPTRARETSRWLLSATKPDEMRKGRHGYKLTVKLRLIHAAVSVACKNSKRWNWDDWGYPICHADNMNAIGYVFTQTMIDPLIRSGYKVSKQEREDIYALFRYIGYLLGVPDDVNIIDEDDSRARNEIYYELTPGPDEPCRVMLEGLLATVNGSGEDNVDALPWIVRKTMPPERLRMLMIGMMRYWCGDKVADGFDLPQSHWRYALPMLKPFIKLSELKRSVFGADDEKAALKTIATLEANLARDDESELVPVEDIKPTRRYADGPRAVDAVAAD</sequence>
<dbReference type="GO" id="GO:0016491">
    <property type="term" value="F:oxidoreductase activity"/>
    <property type="evidence" value="ECO:0007669"/>
    <property type="project" value="InterPro"/>
</dbReference>
<feature type="domain" description="ER-bound oxygenase mpaB/mpaB'/Rubber oxygenase catalytic" evidence="1">
    <location>
        <begin position="120"/>
        <end position="348"/>
    </location>
</feature>
<evidence type="ECO:0000259" key="1">
    <source>
        <dbReference type="Pfam" id="PF09995"/>
    </source>
</evidence>
<dbReference type="InterPro" id="IPR018713">
    <property type="entry name" value="MPAB/Lcp_cat_dom"/>
</dbReference>
<reference evidence="2 3" key="1">
    <citation type="submission" date="2017-08" db="EMBL/GenBank/DDBJ databases">
        <title>Infants hospitalized years apart are colonized by the same room-sourced microbial strains.</title>
        <authorList>
            <person name="Brooks B."/>
            <person name="Olm M.R."/>
            <person name="Firek B.A."/>
            <person name="Baker R."/>
            <person name="Thomas B.C."/>
            <person name="Morowitz M.J."/>
            <person name="Banfield J.F."/>
        </authorList>
    </citation>
    <scope>NUCLEOTIDE SEQUENCE [LARGE SCALE GENOMIC DNA]</scope>
    <source>
        <strain evidence="2">S2_005_003_R2_47</strain>
    </source>
</reference>
<evidence type="ECO:0000313" key="3">
    <source>
        <dbReference type="Proteomes" id="UP000248597"/>
    </source>
</evidence>
<gene>
    <name evidence="2" type="ORF">DI569_01320</name>
</gene>
<dbReference type="AlphaFoldDB" id="A0A2W5NDV7"/>
<dbReference type="Pfam" id="PF09995">
    <property type="entry name" value="MPAB_Lcp_cat"/>
    <property type="match status" value="1"/>
</dbReference>
<name>A0A2W5NDV7_SPHMC</name>
<comment type="caution">
    <text evidence="2">The sequence shown here is derived from an EMBL/GenBank/DDBJ whole genome shotgun (WGS) entry which is preliminary data.</text>
</comment>
<evidence type="ECO:0000313" key="2">
    <source>
        <dbReference type="EMBL" id="PZQ24490.1"/>
    </source>
</evidence>
<dbReference type="PANTHER" id="PTHR37539">
    <property type="entry name" value="SECRETED PROTEIN-RELATED"/>
    <property type="match status" value="1"/>
</dbReference>
<accession>A0A2W5NDV7</accession>
<dbReference type="Proteomes" id="UP000248597">
    <property type="component" value="Unassembled WGS sequence"/>
</dbReference>
<dbReference type="EMBL" id="QFPJ01000002">
    <property type="protein sequence ID" value="PZQ24490.1"/>
    <property type="molecule type" value="Genomic_DNA"/>
</dbReference>
<proteinExistence type="predicted"/>
<dbReference type="PANTHER" id="PTHR37539:SF1">
    <property type="entry name" value="ER-BOUND OXYGENASE MPAB_MPAB'_RUBBER OXYGENASE CATALYTIC DOMAIN-CONTAINING PROTEIN"/>
    <property type="match status" value="1"/>
</dbReference>
<organism evidence="2 3">
    <name type="scientific">Sphingopyxis macrogoltabida</name>
    <name type="common">Sphingomonas macrogoltabidus</name>
    <dbReference type="NCBI Taxonomy" id="33050"/>
    <lineage>
        <taxon>Bacteria</taxon>
        <taxon>Pseudomonadati</taxon>
        <taxon>Pseudomonadota</taxon>
        <taxon>Alphaproteobacteria</taxon>
        <taxon>Sphingomonadales</taxon>
        <taxon>Sphingomonadaceae</taxon>
        <taxon>Sphingopyxis</taxon>
    </lineage>
</organism>